<dbReference type="InterPro" id="IPR036366">
    <property type="entry name" value="PGBDSf"/>
</dbReference>
<evidence type="ECO:0000313" key="4">
    <source>
        <dbReference type="EMBL" id="QEA13593.1"/>
    </source>
</evidence>
<dbReference type="InterPro" id="IPR031304">
    <property type="entry name" value="SLT_2"/>
</dbReference>
<keyword evidence="5" id="KW-1185">Reference proteome</keyword>
<dbReference type="GO" id="GO:0009253">
    <property type="term" value="P:peptidoglycan catabolic process"/>
    <property type="evidence" value="ECO:0007669"/>
    <property type="project" value="TreeGrafter"/>
</dbReference>
<feature type="signal peptide" evidence="1">
    <location>
        <begin position="1"/>
        <end position="25"/>
    </location>
</feature>
<dbReference type="InterPro" id="IPR011970">
    <property type="entry name" value="MltB_2"/>
</dbReference>
<evidence type="ECO:0000256" key="1">
    <source>
        <dbReference type="SAM" id="SignalP"/>
    </source>
</evidence>
<dbReference type="Pfam" id="PF13406">
    <property type="entry name" value="SLT_2"/>
    <property type="match status" value="1"/>
</dbReference>
<dbReference type="CDD" id="cd13399">
    <property type="entry name" value="Slt35-like"/>
    <property type="match status" value="1"/>
</dbReference>
<name>A0A5B8RWZ3_9BURK</name>
<dbReference type="PANTHER" id="PTHR30163">
    <property type="entry name" value="MEMBRANE-BOUND LYTIC MUREIN TRANSGLYCOSYLASE B"/>
    <property type="match status" value="1"/>
</dbReference>
<dbReference type="InterPro" id="IPR043426">
    <property type="entry name" value="MltB-like"/>
</dbReference>
<gene>
    <name evidence="4" type="ORF">FOZ74_11420</name>
</gene>
<dbReference type="RefSeq" id="WP_146913183.1">
    <property type="nucleotide sequence ID" value="NZ_CP042344.1"/>
</dbReference>
<dbReference type="AlphaFoldDB" id="A0A5B8RWZ3"/>
<feature type="chain" id="PRO_5023032367" evidence="1">
    <location>
        <begin position="26"/>
        <end position="420"/>
    </location>
</feature>
<dbReference type="Gene3D" id="1.10.8.350">
    <property type="entry name" value="Bacterial muramidase"/>
    <property type="match status" value="1"/>
</dbReference>
<keyword evidence="1" id="KW-0732">Signal</keyword>
<dbReference type="InterPro" id="IPR023346">
    <property type="entry name" value="Lysozyme-like_dom_sf"/>
</dbReference>
<dbReference type="Pfam" id="PF01471">
    <property type="entry name" value="PG_binding_1"/>
    <property type="match status" value="1"/>
</dbReference>
<proteinExistence type="predicted"/>
<evidence type="ECO:0000259" key="3">
    <source>
        <dbReference type="Pfam" id="PF13406"/>
    </source>
</evidence>
<protein>
    <submittedName>
        <fullName evidence="4">Lytic murein transglycosylase</fullName>
    </submittedName>
</protein>
<evidence type="ECO:0000259" key="2">
    <source>
        <dbReference type="Pfam" id="PF01471"/>
    </source>
</evidence>
<dbReference type="PANTHER" id="PTHR30163:SF8">
    <property type="entry name" value="LYTIC MUREIN TRANSGLYCOSYLASE"/>
    <property type="match status" value="1"/>
</dbReference>
<accession>A0A5B8RWZ3</accession>
<dbReference type="GO" id="GO:0008933">
    <property type="term" value="F:peptidoglycan lytic transglycosylase activity"/>
    <property type="evidence" value="ECO:0007669"/>
    <property type="project" value="TreeGrafter"/>
</dbReference>
<evidence type="ECO:0000313" key="5">
    <source>
        <dbReference type="Proteomes" id="UP000321199"/>
    </source>
</evidence>
<dbReference type="FunFam" id="1.10.8.350:FF:000001">
    <property type="entry name" value="Lytic murein transglycosylase B"/>
    <property type="match status" value="1"/>
</dbReference>
<dbReference type="NCBIfam" id="TIGR02283">
    <property type="entry name" value="MltB_2"/>
    <property type="match status" value="1"/>
</dbReference>
<dbReference type="OrthoDB" id="9772911at2"/>
<organism evidence="4 5">
    <name type="scientific">Comamonas flocculans</name>
    <dbReference type="NCBI Taxonomy" id="2597701"/>
    <lineage>
        <taxon>Bacteria</taxon>
        <taxon>Pseudomonadati</taxon>
        <taxon>Pseudomonadota</taxon>
        <taxon>Betaproteobacteria</taxon>
        <taxon>Burkholderiales</taxon>
        <taxon>Comamonadaceae</taxon>
        <taxon>Comamonas</taxon>
    </lineage>
</organism>
<feature type="domain" description="Transglycosylase SLT" evidence="3">
    <location>
        <begin position="45"/>
        <end position="334"/>
    </location>
</feature>
<reference evidence="4 5" key="1">
    <citation type="submission" date="2019-07" db="EMBL/GenBank/DDBJ databases">
        <title>Complete genome sequence of Comamonas sp. NLF 7-7 isolated from livestock.</title>
        <authorList>
            <person name="Kim D.H."/>
            <person name="Kim J.G."/>
        </authorList>
    </citation>
    <scope>NUCLEOTIDE SEQUENCE [LARGE SCALE GENOMIC DNA]</scope>
    <source>
        <strain evidence="4 5">NLF 7-7</strain>
    </source>
</reference>
<dbReference type="Proteomes" id="UP000321199">
    <property type="component" value="Chromosome"/>
</dbReference>
<dbReference type="InterPro" id="IPR002477">
    <property type="entry name" value="Peptidoglycan-bd-like"/>
</dbReference>
<dbReference type="InterPro" id="IPR036365">
    <property type="entry name" value="PGBD-like_sf"/>
</dbReference>
<sequence>MRSIARHRTHAPALVLMLAALLGGAGSTGFCAPAEAPTAEQTDDFSAWLATFAKEARQAGIRQSTLDATLAKARLLPQVLELDRAQPEFVRPIWTYLDGAVSTQRILAGKAQRQLHARALDSATERYGVPASIVTAIWGIESSYGTHFGSFRTVDALATLAWDGRRRDWARGELMAALTIADQGQIPAASLVGSWAGAMGHTQFLPSVYLKYAVDADGDGKRDIWASVPDAVASTANFLAQSGWRPSEPWGAEVRLPASFDYSRTELSVRQDSDAWAAEGVRSMDGKPLPAMRDASILTPAGRLGPAVMVGNNFRVLLRYNSSTNYALAVSLLARQIDGGPALLAPWPRQLKPLARGEIEAMQLALNRLGMDAGEPDGVVGPATRAGLRRYQASTGQTPDGYPTQELLQRLLQQTEADPR</sequence>
<dbReference type="Gene3D" id="1.10.101.10">
    <property type="entry name" value="PGBD-like superfamily/PGBD"/>
    <property type="match status" value="1"/>
</dbReference>
<feature type="domain" description="Peptidoglycan binding-like" evidence="2">
    <location>
        <begin position="357"/>
        <end position="411"/>
    </location>
</feature>
<dbReference type="Gene3D" id="1.10.530.10">
    <property type="match status" value="1"/>
</dbReference>
<dbReference type="EMBL" id="CP042344">
    <property type="protein sequence ID" value="QEA13593.1"/>
    <property type="molecule type" value="Genomic_DNA"/>
</dbReference>
<dbReference type="KEGG" id="cof:FOZ74_11420"/>
<dbReference type="SUPFAM" id="SSF47090">
    <property type="entry name" value="PGBD-like"/>
    <property type="match status" value="1"/>
</dbReference>
<dbReference type="SUPFAM" id="SSF53955">
    <property type="entry name" value="Lysozyme-like"/>
    <property type="match status" value="1"/>
</dbReference>